<evidence type="ECO:0000259" key="2">
    <source>
        <dbReference type="Pfam" id="PF13649"/>
    </source>
</evidence>
<dbReference type="OrthoDB" id="2013972at2759"/>
<reference evidence="3" key="1">
    <citation type="submission" date="2021-06" db="EMBL/GenBank/DDBJ databases">
        <authorList>
            <person name="Kallberg Y."/>
            <person name="Tangrot J."/>
            <person name="Rosling A."/>
        </authorList>
    </citation>
    <scope>NUCLEOTIDE SEQUENCE</scope>
    <source>
        <strain evidence="3">MA453B</strain>
    </source>
</reference>
<dbReference type="Pfam" id="PF13649">
    <property type="entry name" value="Methyltransf_25"/>
    <property type="match status" value="1"/>
</dbReference>
<proteinExistence type="predicted"/>
<dbReference type="PANTHER" id="PTHR43591">
    <property type="entry name" value="METHYLTRANSFERASE"/>
    <property type="match status" value="1"/>
</dbReference>
<dbReference type="Gene3D" id="3.40.50.150">
    <property type="entry name" value="Vaccinia Virus protein VP39"/>
    <property type="match status" value="1"/>
</dbReference>
<sequence length="339" mass="38973">MGNKQSTALAKNKNKNQIPSKPPTSEQKCWYAEGRRYAYYKNSKYIFPEDDIEIDRLQMQHYLFRHIFYGNFSAPVEDVLNQGGRILDIGCGPGTWVLENSCDFSRSEFYGIDIAPMFPSMIKPRNAHFIQANILDGLPFDDNYFDFVHLGFLSACFSEENWTTQVIPECIRVCKSNGWIEFYESDGAAAFNGGPCYTQVVESLRQEFSTMDLNIRAATLYKDWLLKEPTLTNVQEEVKKQSIGNCDCLAMIMKECLKILFQTLAPRLAKNLGISVNEFEKMLQDVQEEYDKYGTYMNFYRVYAQKQMIQSPSTDAPDRVVGLCMLKVVVLKDDDSLKQ</sequence>
<feature type="domain" description="Methyltransferase" evidence="2">
    <location>
        <begin position="86"/>
        <end position="178"/>
    </location>
</feature>
<comment type="caution">
    <text evidence="3">The sequence shown here is derived from an EMBL/GenBank/DDBJ whole genome shotgun (WGS) entry which is preliminary data.</text>
</comment>
<evidence type="ECO:0000313" key="4">
    <source>
        <dbReference type="Proteomes" id="UP000789405"/>
    </source>
</evidence>
<dbReference type="InterPro" id="IPR041698">
    <property type="entry name" value="Methyltransf_25"/>
</dbReference>
<evidence type="ECO:0000256" key="1">
    <source>
        <dbReference type="SAM" id="MobiDB-lite"/>
    </source>
</evidence>
<dbReference type="InterPro" id="IPR029063">
    <property type="entry name" value="SAM-dependent_MTases_sf"/>
</dbReference>
<evidence type="ECO:0000313" key="3">
    <source>
        <dbReference type="EMBL" id="CAG8583167.1"/>
    </source>
</evidence>
<dbReference type="SUPFAM" id="SSF53335">
    <property type="entry name" value="S-adenosyl-L-methionine-dependent methyltransferases"/>
    <property type="match status" value="1"/>
</dbReference>
<dbReference type="CDD" id="cd02440">
    <property type="entry name" value="AdoMet_MTases"/>
    <property type="match status" value="1"/>
</dbReference>
<dbReference type="GO" id="GO:0008168">
    <property type="term" value="F:methyltransferase activity"/>
    <property type="evidence" value="ECO:0007669"/>
    <property type="project" value="TreeGrafter"/>
</dbReference>
<dbReference type="EMBL" id="CAJVPY010003154">
    <property type="protein sequence ID" value="CAG8583167.1"/>
    <property type="molecule type" value="Genomic_DNA"/>
</dbReference>
<protein>
    <submittedName>
        <fullName evidence="3">1525_t:CDS:1</fullName>
    </submittedName>
</protein>
<name>A0A9N9BXD1_9GLOM</name>
<gene>
    <name evidence="3" type="ORF">DERYTH_LOCUS6794</name>
</gene>
<feature type="region of interest" description="Disordered" evidence="1">
    <location>
        <begin position="1"/>
        <end position="26"/>
    </location>
</feature>
<keyword evidence="4" id="KW-1185">Reference proteome</keyword>
<dbReference type="PANTHER" id="PTHR43591:SF24">
    <property type="entry name" value="2-METHOXY-6-POLYPRENYL-1,4-BENZOQUINOL METHYLASE, MITOCHONDRIAL"/>
    <property type="match status" value="1"/>
</dbReference>
<accession>A0A9N9BXD1</accession>
<organism evidence="3 4">
    <name type="scientific">Dentiscutata erythropus</name>
    <dbReference type="NCBI Taxonomy" id="1348616"/>
    <lineage>
        <taxon>Eukaryota</taxon>
        <taxon>Fungi</taxon>
        <taxon>Fungi incertae sedis</taxon>
        <taxon>Mucoromycota</taxon>
        <taxon>Glomeromycotina</taxon>
        <taxon>Glomeromycetes</taxon>
        <taxon>Diversisporales</taxon>
        <taxon>Gigasporaceae</taxon>
        <taxon>Dentiscutata</taxon>
    </lineage>
</organism>
<dbReference type="AlphaFoldDB" id="A0A9N9BXD1"/>
<dbReference type="Proteomes" id="UP000789405">
    <property type="component" value="Unassembled WGS sequence"/>
</dbReference>